<keyword evidence="4" id="KW-1185">Reference proteome</keyword>
<feature type="chain" id="PRO_5011687300" evidence="1">
    <location>
        <begin position="22"/>
        <end position="3850"/>
    </location>
</feature>
<keyword evidence="1" id="KW-0732">Signal</keyword>
<evidence type="ECO:0000259" key="2">
    <source>
        <dbReference type="Pfam" id="PF20041"/>
    </source>
</evidence>
<dbReference type="PANTHER" id="PTHR32305">
    <property type="match status" value="1"/>
</dbReference>
<proteinExistence type="predicted"/>
<reference evidence="3 4" key="1">
    <citation type="submission" date="2016-10" db="EMBL/GenBank/DDBJ databases">
        <authorList>
            <person name="de Groot N.N."/>
        </authorList>
    </citation>
    <scope>NUCLEOTIDE SEQUENCE [LARGE SCALE GENOMIC DNA]</scope>
    <source>
        <strain evidence="3 4">DSM 18684</strain>
    </source>
</reference>
<feature type="domain" description="DUF6443" evidence="2">
    <location>
        <begin position="453"/>
        <end position="544"/>
    </location>
</feature>
<dbReference type="InterPro" id="IPR045619">
    <property type="entry name" value="DUF6443"/>
</dbReference>
<feature type="signal peptide" evidence="1">
    <location>
        <begin position="1"/>
        <end position="21"/>
    </location>
</feature>
<accession>A0A1I2ZH95</accession>
<evidence type="ECO:0000313" key="3">
    <source>
        <dbReference type="EMBL" id="SFH37188.1"/>
    </source>
</evidence>
<dbReference type="Pfam" id="PF20041">
    <property type="entry name" value="DUF6443"/>
    <property type="match status" value="1"/>
</dbReference>
<gene>
    <name evidence="3" type="ORF">SAMN04489864_11029</name>
</gene>
<dbReference type="RefSeq" id="WP_090996369.1">
    <property type="nucleotide sequence ID" value="NZ_FOPP01000010.1"/>
</dbReference>
<dbReference type="OrthoDB" id="2972467at2"/>
<dbReference type="InterPro" id="IPR050708">
    <property type="entry name" value="T6SS_VgrG/RHS"/>
</dbReference>
<organism evidence="3 4">
    <name type="scientific">Pedobacter insulae</name>
    <dbReference type="NCBI Taxonomy" id="414048"/>
    <lineage>
        <taxon>Bacteria</taxon>
        <taxon>Pseudomonadati</taxon>
        <taxon>Bacteroidota</taxon>
        <taxon>Sphingobacteriia</taxon>
        <taxon>Sphingobacteriales</taxon>
        <taxon>Sphingobacteriaceae</taxon>
        <taxon>Pedobacter</taxon>
    </lineage>
</organism>
<dbReference type="InterPro" id="IPR022385">
    <property type="entry name" value="Rhs_assc_core"/>
</dbReference>
<dbReference type="PANTHER" id="PTHR32305:SF15">
    <property type="entry name" value="PROTEIN RHSA-RELATED"/>
    <property type="match status" value="1"/>
</dbReference>
<dbReference type="EMBL" id="FOPP01000010">
    <property type="protein sequence ID" value="SFH37188.1"/>
    <property type="molecule type" value="Genomic_DNA"/>
</dbReference>
<evidence type="ECO:0000313" key="4">
    <source>
        <dbReference type="Proteomes" id="UP000199666"/>
    </source>
</evidence>
<evidence type="ECO:0000256" key="1">
    <source>
        <dbReference type="SAM" id="SignalP"/>
    </source>
</evidence>
<dbReference type="NCBIfam" id="TIGR03696">
    <property type="entry name" value="Rhs_assc_core"/>
    <property type="match status" value="1"/>
</dbReference>
<name>A0A1I2ZH95_9SPHI</name>
<sequence length="3850" mass="436124">MKITRLLFFVLLFISFVKAYAQAPVFEQNKGEDMSAYNQALDTVQDALYETLINPSSGWRNDYINYEAQDFVRLFVDDEYTAPVSKFSYMFLVKVTRWDVNGTQTNFNVSIPLSYDPEQYKPYRDISVYRFTGAHKFTCNILSVTDAGTGGSVSFGSLKRKFVLRQEIRADRYEKSSYDEVVSSTDLTHSFTPGKIRIDWSPVVAKSPTEFELEWIHVDDYGGNYTDFLRDYPVLLHDFEDEGSTYGWEPVDFTIADGKMNINDEQHIYRPFTTVPQQTFKITLTVSSLTNGKELTVTAYDSASFSALGQLLITAPGTYDLEFEAVKQSFALGLDNEDEASCSIEEVGFQNITYEPASGQPYYKPAEKLTYNFKNNATRVRVSDNNYTIEDVFERGYLLYRVRRVRLDSIYRKYEKFSPWSDTSQSGMVADYADTAVTGAHESDSLNWNYQVSYAEDGKRKDMVGYYDGLLKPRQQVAISNSDHTAIVGESKYDYTGRPAIQILPVPALKQDTGYYDRLRYYDAFNRNASGQPYSALDFDSLEAACILKTADSLSVSSGASRYYSGNNPNKADFQKYVPDAQGYPMVQTEYMPDNTGRVRRQGGVGADHQLGTGHETFYEYSQPGQAELDRLFGSETGMASHYKKQTVTDANGQVSVSYTDMTGRVVATALSGPSPANLQALPENRPASFMVNSIKDNNVMSANGIELSYEHTVSEEGPIYIDYRMLSSSFNKGCAEICFQCVYNYELTLFNKSCNQVIFSFKDTLGFLNPLDTLCESIASVNILDHLGDLQALESSIDTLHNLIMIPGLDKGTYALTKRLYVNPGASALYFERYRNQSECVRSFESFYQQALDSTDFSGCDPCDTCGQGDAYGYCDAMLEQMKSDVSPGGQYCTYEHDENGNIKLIDNDTMTSVMRVTRYKTIKAYSTNDSLDKILLADGTIDSAYKADVHHFITYFKSSWADSLVKFHPEYPFYLYCKNFLSESYAYDAEQNAMTSYDTAFKYGYLNPTGISGLKMGFPTDTTGRDPYFHANPTLKTTMNTRMLNFRTVNDTVYSIWDMAAMQTFCSPITDPYEQYACLQAFRDRRVVDSLFFSKADRAEFMQAFYGMYSSLKQEIINENIEDALTLYTNITPGITYPNCYVGETGCGDYATKIRRYYTGYSDGLNRSAGDAAVGEEMKERIGDELGQDSTCYNAALKWLEELQACPYRPAAATTAYTAMKDSLILLCQRGRLASNPPSLFPVTSLPAHYNVGFRSMQQLLNYFYGEDSTAAINQIGCSSSLLSNSYNYTHSFTQSQADAECQCLKNNVIIPKQVEIHDSVPNSMEGRCIRSVKTLDSTGLGIRQLMDSILHRGAALKTGVSFWDTGYMAYKTYLKPHKFKYEIVGSNEVIQNYPGALASRSVHQWRINFSDSLYPEERCNVFFNINSDIAAYLFSGHAKIIGFEYVSRDTFMVIAGSDDVANPYRFTGFSNCLRMFRDSCIESTTDTLYGSPFRVDSTEYDSFMVMARAIRNGTADSLMAEYMSGGDCEDELSLPSCVTPVNTRTLDLIDVMNEALYVGRLEPGAFDNISINKPEYWIGTHDGNSIDNRGWYNYTMDELSPTYVQKFALDWSRYDGYQSFTFPSNDQDEPYCLDDQNKLSDPYFMGVSVFGILYGENIPIENCRLSYGDPLRSGIEIADIDSFIDFRYDPLYNSFVVTALIFDTIYRSHILPWKRTMRIIQRPHLLTVRSCFDGGMCGDYANGSTPGSFKRTYIEEDRDYNFQYNFECEDLERYYKGIRDYTCDNADIRDLLLDSGYTPMFLENVLNEKAKATHYTNLNGNWVYVNTLVSVNPDYTGNPYQNVDDFFSIAGLPSAIAGITGGNRYNMDYLTDSFMIMHLGDTGLLTGCQLTLKLIDGDGEFDFGLVDSFYQLRPDEDKLREYFLAGDFDKGRHYFTIMAWDNDSGFAYKLRGWLSCVPVFNCIVPASGNLAYSKDNRCGCSTCPEVKQVVDSFMVLYNNPAINVATTQKAMTGFLNNNLNNNLTWNEYESFMAGCHLFDRQEQQVTYCDYWVKADFDSISFLTLNNFLNSINNEKGYLITYKSMATISLDSAEFCFNLSDLPESEKTKYTNKLDSFFKARFFSYRSMMQPVSACGITIDAFSQSGCFGILGNKIDSLVCMRFGLTMPGAGYFRMLKNTYVASDTLYRWCLDLSAKSITEKQAIYDVVDSLLEHCSQVSYYTNFSTRKGHGRVSADSMTIRQLDTNYLTVKGDVCESCTDIYDKLLKYQQQVYETKPELVREAALPEQGERHLRNWYGYDVQISETQPESTGGEKQTQVCAPTSKAYDLLGLMRMLHREDNFFDNDIINLGHDTFASLIDTNGADAFYELLDFDESDTLRVVLTFSISQGEKICKYTMAGSMQMLAMDTLMGISSYPGNSSMALLVAGSAGWLNTYTISSDCDGLSNCCTFVMPKLCFRSNFEVMPLDTGACRRQLTEIARSNAMEAYREYTDSLKLAFADEYNGFCLDNAVENEQIGVGYHFAEYHYTLYYYDLAGNLLKTVPPAGVDTLDISPELTETLNSNRKTYEAGTHVHTAHTLATNYRYNSLGQVRWQKTPDAGESRFYYDLLGRLVVSQNSRQAAQGNVYSYTVRDVLNRVTEVGQISSTAIHEDSLKFHYNIYYPAWLARGYKTQITKTYYDNTYSTTINNLFTYGQQYLRSRVATVAYYEYNVSNYSYATHYSYDLHGNVDVLVQDYPELQGMGNRYKYIHYHYDLVSGKVNMVRYQPGQPDRFYHKYVYDADNRLRSVHTSSDSVVWDDDAAYKYYRHGPLARMELGGKNVQGVDYAYTIHGWLKGVNSNTLDSTRDMGQDGFGNMAFAADAYGFTLGYYNGDYKPIDNSYYNTATAFVANITADPFLNANHLYNGNISHMVQAVRPLMTANQPMANIYRYDQLNRITEMTTKTDVNVAGNIWEGIADIESDYMNTFSYDPNGNIKTQVRYGAGTSKIDELTYSYYPGTNRLKRVNDVVNPGDYPDDIDDQTGDNYQYDAIGNLAKDVAEEIDTIQWNVYGKLRHIKRSESSTKPGLEFKYDASGQRAVKIVKAGASENTWTKQYYVRDAQGNVMATYNSKSYVANDDLNIAAITDWIIDSLGTDSLIKLMQDNYSSNSEFKALLIDRLVINGAGFNVLDNYDLSEILGWDNTLANIVVSYMNDNDVTVQQAFLSGLIYYDKAQFMTNLQSCSGVNQPNVISAFFHNNDVLYNTLKYMCDNGMTDLLEPTCISLGITYQVCDPFPPFDCFPVSCEELAANMRDYYDRNALISSLMMINGYSAMVDNINNSNSESEIIAALDPAGILDGVSFFTGLAGCLELTMLNDYLTGSYSYQHLAKVSIISHLSHAFLLNLAMDDDSELLIQHAINESLLSLNETLAGLSGFDITTYMNLVKLRWGQQAYESLASNLIYTQQLKLAEHHLYGSSRFGVRYADTTLFQRDITINGFDSLGQIIVDDVLDSIKLHIDTTQFYYMLAQKQYELTNHLGNVLATVSDRKTPVGSGVDYFKADVINANYYYPFGSSLKSWQSDTTYKYKYQFNRKEIDKEGLGGGGWTYDYGFRIYNAQLGKFLSVDPLCSAFPWWTPYQFAGNTPIFAIDADGLEIRNAYYEYSNNGEKLALKNPNEQYLADRVDEAIELLRKDDKALYNFLNKNDVEVNANSLPSNTSGNYTIHQLGNTEMKYDYVTLTAQQAYDLEHGEGAFEQLGIDDFEAVKKYIEEYKTHEKVVGKWKTVITIDVRKIDDLNKKALLGEPGYRQTGVGRVMKHEAAHFLYNIKHAYDYVKNIWKKGWEALSEKFAKDRENEYDGKEETETPID</sequence>
<protein>
    <submittedName>
        <fullName evidence="3">Uncharacterized conserved protein RhaS, contains 28 RHS repeats</fullName>
    </submittedName>
</protein>
<dbReference type="Proteomes" id="UP000199666">
    <property type="component" value="Unassembled WGS sequence"/>
</dbReference>
<dbReference type="STRING" id="414048.SAMN04489864_11029"/>
<dbReference type="Gene3D" id="2.180.10.10">
    <property type="entry name" value="RHS repeat-associated core"/>
    <property type="match status" value="2"/>
</dbReference>